<gene>
    <name evidence="2" type="ORF">BN2476_990037</name>
</gene>
<proteinExistence type="predicted"/>
<dbReference type="InterPro" id="IPR007712">
    <property type="entry name" value="RelE/ParE_toxin"/>
</dbReference>
<evidence type="ECO:0000313" key="2">
    <source>
        <dbReference type="EMBL" id="SIT51059.1"/>
    </source>
</evidence>
<dbReference type="InterPro" id="IPR035093">
    <property type="entry name" value="RelE/ParE_toxin_dom_sf"/>
</dbReference>
<dbReference type="Proteomes" id="UP000195569">
    <property type="component" value="Unassembled WGS sequence"/>
</dbReference>
<keyword evidence="3" id="KW-1185">Reference proteome</keyword>
<evidence type="ECO:0000313" key="3">
    <source>
        <dbReference type="Proteomes" id="UP000195569"/>
    </source>
</evidence>
<dbReference type="Gene3D" id="3.30.2310.20">
    <property type="entry name" value="RelE-like"/>
    <property type="match status" value="1"/>
</dbReference>
<name>A0A1N7SU95_9BURK</name>
<evidence type="ECO:0000256" key="1">
    <source>
        <dbReference type="ARBA" id="ARBA00022649"/>
    </source>
</evidence>
<comment type="caution">
    <text evidence="2">The sequence shown here is derived from an EMBL/GenBank/DDBJ whole genome shotgun (WGS) entry which is preliminary data.</text>
</comment>
<dbReference type="EMBL" id="CYGY02000099">
    <property type="protein sequence ID" value="SIT51059.1"/>
    <property type="molecule type" value="Genomic_DNA"/>
</dbReference>
<reference evidence="2" key="1">
    <citation type="submission" date="2016-12" db="EMBL/GenBank/DDBJ databases">
        <authorList>
            <person name="Moulin L."/>
        </authorList>
    </citation>
    <scope>NUCLEOTIDE SEQUENCE [LARGE SCALE GENOMIC DNA]</scope>
    <source>
        <strain evidence="2">STM 7183</strain>
    </source>
</reference>
<dbReference type="AlphaFoldDB" id="A0A1N7SU95"/>
<accession>A0A1N7SU95</accession>
<dbReference type="Pfam" id="PF05016">
    <property type="entry name" value="ParE_toxin"/>
    <property type="match status" value="1"/>
</dbReference>
<sequence>MGMVSTRPRARRDLTAHYVYLAENASLAVADRFLDKSRDTFIALAERPLRGPAFRSYPACDAVLVGIVWSAMTLLTMARAKKLSVGVLSLDACEARTMKIGLGEYMCPAQCARALVQLDHQLRHLTERLTRMETLQRVASRRRVRPT</sequence>
<organism evidence="2 3">
    <name type="scientific">Paraburkholderia piptadeniae</name>
    <dbReference type="NCBI Taxonomy" id="1701573"/>
    <lineage>
        <taxon>Bacteria</taxon>
        <taxon>Pseudomonadati</taxon>
        <taxon>Pseudomonadota</taxon>
        <taxon>Betaproteobacteria</taxon>
        <taxon>Burkholderiales</taxon>
        <taxon>Burkholderiaceae</taxon>
        <taxon>Paraburkholderia</taxon>
    </lineage>
</organism>
<protein>
    <submittedName>
        <fullName evidence="2">Uncharacterized protein</fullName>
    </submittedName>
</protein>
<keyword evidence="1" id="KW-1277">Toxin-antitoxin system</keyword>